<dbReference type="InterPro" id="IPR012337">
    <property type="entry name" value="RNaseH-like_sf"/>
</dbReference>
<dbReference type="InterPro" id="IPR036397">
    <property type="entry name" value="RNaseH_sf"/>
</dbReference>
<gene>
    <name evidence="3" type="ORF">VITISV_018066</name>
</gene>
<dbReference type="EMBL" id="AM472489">
    <property type="protein sequence ID" value="CAN66046.1"/>
    <property type="molecule type" value="Genomic_DNA"/>
</dbReference>
<name>A5BVC7_VITVI</name>
<feature type="domain" description="Integrase zinc-binding" evidence="2">
    <location>
        <begin position="191"/>
        <end position="240"/>
    </location>
</feature>
<dbReference type="AlphaFoldDB" id="A5BVC7"/>
<feature type="region of interest" description="Disordered" evidence="1">
    <location>
        <begin position="55"/>
        <end position="83"/>
    </location>
</feature>
<dbReference type="Gene3D" id="3.30.420.10">
    <property type="entry name" value="Ribonuclease H-like superfamily/Ribonuclease H"/>
    <property type="match status" value="1"/>
</dbReference>
<evidence type="ECO:0000259" key="2">
    <source>
        <dbReference type="Pfam" id="PF17921"/>
    </source>
</evidence>
<dbReference type="SUPFAM" id="SSF53098">
    <property type="entry name" value="Ribonuclease H-like"/>
    <property type="match status" value="1"/>
</dbReference>
<dbReference type="PANTHER" id="PTHR47266">
    <property type="entry name" value="ENDONUCLEASE-RELATED"/>
    <property type="match status" value="1"/>
</dbReference>
<organism evidence="3">
    <name type="scientific">Vitis vinifera</name>
    <name type="common">Grape</name>
    <dbReference type="NCBI Taxonomy" id="29760"/>
    <lineage>
        <taxon>Eukaryota</taxon>
        <taxon>Viridiplantae</taxon>
        <taxon>Streptophyta</taxon>
        <taxon>Embryophyta</taxon>
        <taxon>Tracheophyta</taxon>
        <taxon>Spermatophyta</taxon>
        <taxon>Magnoliopsida</taxon>
        <taxon>eudicotyledons</taxon>
        <taxon>Gunneridae</taxon>
        <taxon>Pentapetalae</taxon>
        <taxon>rosids</taxon>
        <taxon>Vitales</taxon>
        <taxon>Vitaceae</taxon>
        <taxon>Viteae</taxon>
        <taxon>Vitis</taxon>
    </lineage>
</organism>
<protein>
    <recommendedName>
        <fullName evidence="2">Integrase zinc-binding domain-containing protein</fullName>
    </recommendedName>
</protein>
<reference evidence="3" key="1">
    <citation type="journal article" date="2007" name="PLoS ONE">
        <title>The first genome sequence of an elite grapevine cultivar (Pinot noir Vitis vinifera L.): coping with a highly heterozygous genome.</title>
        <authorList>
            <person name="Velasco R."/>
            <person name="Zharkikh A."/>
            <person name="Troggio M."/>
            <person name="Cartwright D.A."/>
            <person name="Cestaro A."/>
            <person name="Pruss D."/>
            <person name="Pindo M."/>
            <person name="FitzGerald L.M."/>
            <person name="Vezzulli S."/>
            <person name="Reid J."/>
            <person name="Malacarne G."/>
            <person name="Iliev D."/>
            <person name="Coppola G."/>
            <person name="Wardell B."/>
            <person name="Micheletti D."/>
            <person name="Macalma T."/>
            <person name="Facci M."/>
            <person name="Mitchell J.T."/>
            <person name="Perazzolli M."/>
            <person name="Eldredge G."/>
            <person name="Gatto P."/>
            <person name="Oyzerski R."/>
            <person name="Moretto M."/>
            <person name="Gutin N."/>
            <person name="Stefanini M."/>
            <person name="Chen Y."/>
            <person name="Segala C."/>
            <person name="Davenport C."/>
            <person name="Dematte L."/>
            <person name="Mraz A."/>
            <person name="Battilana J."/>
            <person name="Stormo K."/>
            <person name="Costa F."/>
            <person name="Tao Q."/>
            <person name="Si-Ammour A."/>
            <person name="Harkins T."/>
            <person name="Lackey A."/>
            <person name="Perbost C."/>
            <person name="Taillon B."/>
            <person name="Stella A."/>
            <person name="Solovyev V."/>
            <person name="Fawcett J.A."/>
            <person name="Sterck L."/>
            <person name="Vandepoele K."/>
            <person name="Grando S.M."/>
            <person name="Toppo S."/>
            <person name="Moser C."/>
            <person name="Lanchbury J."/>
            <person name="Bogden R."/>
            <person name="Skolnick M."/>
            <person name="Sgaramella V."/>
            <person name="Bhatnagar S.K."/>
            <person name="Fontana P."/>
            <person name="Gutin A."/>
            <person name="Van de Peer Y."/>
            <person name="Salamini F."/>
            <person name="Viola R."/>
        </authorList>
    </citation>
    <scope>NUCLEOTIDE SEQUENCE</scope>
</reference>
<sequence length="319" mass="36599">MEASAIGWKDECKWALDRVKHYLTKPPIPSNPQSGKQLYMYLVMSNYVKPILQDGANDLSPQKHRPETPPILSCRPSDRTHKSTTQKHLAQVGLIQMNVEVDALTGITTTLAIKKVVMLPVYLQAATSIVTVPVYNTIEMGPGWMHEIMKYIQMGELPNDEKHAHKIRVQAVRFTLINSSLYRRSFQESYLKCLNNPKTHNHLGRRTLAYRAHTQGYYWSTMKQDTENYVKKCDQCQRYAPIPCMPSEVLNPIMSPWSFALWGMDIVGLLPIAAMKKKFLLIATDYFSKWVEAKAYASIKDKDVSRFVWKNIVCQFGIL</sequence>
<accession>A5BVC7</accession>
<dbReference type="Gene3D" id="1.10.340.70">
    <property type="match status" value="1"/>
</dbReference>
<proteinExistence type="predicted"/>
<evidence type="ECO:0000313" key="3">
    <source>
        <dbReference type="EMBL" id="CAN66046.1"/>
    </source>
</evidence>
<dbReference type="InterPro" id="IPR052160">
    <property type="entry name" value="Gypsy_RT_Integrase-like"/>
</dbReference>
<dbReference type="Pfam" id="PF17921">
    <property type="entry name" value="Integrase_H2C2"/>
    <property type="match status" value="1"/>
</dbReference>
<dbReference type="InterPro" id="IPR041588">
    <property type="entry name" value="Integrase_H2C2"/>
</dbReference>
<evidence type="ECO:0000256" key="1">
    <source>
        <dbReference type="SAM" id="MobiDB-lite"/>
    </source>
</evidence>
<dbReference type="GO" id="GO:0003676">
    <property type="term" value="F:nucleic acid binding"/>
    <property type="evidence" value="ECO:0007669"/>
    <property type="project" value="InterPro"/>
</dbReference>